<dbReference type="EMBL" id="JSZA02000377">
    <property type="protein sequence ID" value="KHD09285.1"/>
    <property type="molecule type" value="Genomic_DNA"/>
</dbReference>
<comment type="caution">
    <text evidence="1">The sequence shown here is derived from an EMBL/GenBank/DDBJ whole genome shotgun (WGS) entry which is preliminary data.</text>
</comment>
<organism evidence="1 2">
    <name type="scientific">Candidatus Thiomargarita nelsonii</name>
    <dbReference type="NCBI Taxonomy" id="1003181"/>
    <lineage>
        <taxon>Bacteria</taxon>
        <taxon>Pseudomonadati</taxon>
        <taxon>Pseudomonadota</taxon>
        <taxon>Gammaproteobacteria</taxon>
        <taxon>Thiotrichales</taxon>
        <taxon>Thiotrichaceae</taxon>
        <taxon>Thiomargarita</taxon>
    </lineage>
</organism>
<reference evidence="1 2" key="1">
    <citation type="journal article" date="2016" name="Front. Microbiol.">
        <title>Single-Cell (Meta-)Genomics of a Dimorphic Candidatus Thiomargarita nelsonii Reveals Genomic Plasticity.</title>
        <authorList>
            <person name="Flood B.E."/>
            <person name="Fliss P."/>
            <person name="Jones D.S."/>
            <person name="Dick G.J."/>
            <person name="Jain S."/>
            <person name="Kaster A.K."/>
            <person name="Winkel M."/>
            <person name="Mussmann M."/>
            <person name="Bailey J."/>
        </authorList>
    </citation>
    <scope>NUCLEOTIDE SEQUENCE [LARGE SCALE GENOMIC DNA]</scope>
    <source>
        <strain evidence="1">Hydrate Ridge</strain>
    </source>
</reference>
<sequence length="177" mass="20633">MAQDNDLTLIALWQKRDQLDEANQWTQLYHLITQVIKRGRYPQLASLPDSIDDYIQAFIVRKVFETAQGETMGGGQLYFANALITYFRNFLIDLLRMAERKNTEPLDDNQEDTNENASQFAWQKEVAKSAQDFLQNSEHWVRLYLALHTCSEGRQRLPLSKLATRYQIASHHYKAHG</sequence>
<accession>A0A0A6PS57</accession>
<evidence type="ECO:0000313" key="2">
    <source>
        <dbReference type="Proteomes" id="UP000030428"/>
    </source>
</evidence>
<proteinExistence type="predicted"/>
<name>A0A0A6PS57_9GAMM</name>
<evidence type="ECO:0000313" key="1">
    <source>
        <dbReference type="EMBL" id="KHD09285.1"/>
    </source>
</evidence>
<protein>
    <submittedName>
        <fullName evidence="1">Uncharacterized protein</fullName>
    </submittedName>
</protein>
<dbReference type="Proteomes" id="UP000030428">
    <property type="component" value="Unassembled WGS sequence"/>
</dbReference>
<dbReference type="AlphaFoldDB" id="A0A0A6PS57"/>
<gene>
    <name evidence="1" type="ORF">PN36_34120</name>
</gene>
<keyword evidence="2" id="KW-1185">Reference proteome</keyword>